<proteinExistence type="predicted"/>
<dbReference type="OrthoDB" id="10516272at2759"/>
<protein>
    <submittedName>
        <fullName evidence="2">Uncharacterized protein</fullName>
    </submittedName>
</protein>
<evidence type="ECO:0000313" key="3">
    <source>
        <dbReference type="Proteomes" id="UP000193944"/>
    </source>
</evidence>
<feature type="transmembrane region" description="Helical" evidence="1">
    <location>
        <begin position="12"/>
        <end position="29"/>
    </location>
</feature>
<dbReference type="EMBL" id="MCFG01000270">
    <property type="protein sequence ID" value="ORX76974.1"/>
    <property type="molecule type" value="Genomic_DNA"/>
</dbReference>
<feature type="transmembrane region" description="Helical" evidence="1">
    <location>
        <begin position="126"/>
        <end position="146"/>
    </location>
</feature>
<sequence>MGYYLRLTMKYTLLATCLVQLVLIVYDVFNQHDLYALFNLIEVVFPIFEILALFKYKTKCEEEVNLTASVLKVFNAKTVMLMYIIYCVIGFIMYVFLSIIIFGLVNIENDAFNSYIKVEKKTTLTYVLYCMRLTFFVIGLITSIFVRHDYKKTLEVYQGFS</sequence>
<comment type="caution">
    <text evidence="2">The sequence shown here is derived from an EMBL/GenBank/DDBJ whole genome shotgun (WGS) entry which is preliminary data.</text>
</comment>
<dbReference type="AlphaFoldDB" id="A0A1Y1WV26"/>
<reference evidence="2 3" key="1">
    <citation type="submission" date="2016-08" db="EMBL/GenBank/DDBJ databases">
        <title>A Parts List for Fungal Cellulosomes Revealed by Comparative Genomics.</title>
        <authorList>
            <consortium name="DOE Joint Genome Institute"/>
            <person name="Haitjema C.H."/>
            <person name="Gilmore S.P."/>
            <person name="Henske J.K."/>
            <person name="Solomon K.V."/>
            <person name="De Groot R."/>
            <person name="Kuo A."/>
            <person name="Mondo S.J."/>
            <person name="Salamov A.A."/>
            <person name="Labutti K."/>
            <person name="Zhao Z."/>
            <person name="Chiniquy J."/>
            <person name="Barry K."/>
            <person name="Brewer H.M."/>
            <person name="Purvine S.O."/>
            <person name="Wright A.T."/>
            <person name="Boxma B."/>
            <person name="Van Alen T."/>
            <person name="Hackstein J.H."/>
            <person name="Baker S.E."/>
            <person name="Grigoriev I.V."/>
            <person name="O'Malley M.A."/>
        </authorList>
    </citation>
    <scope>NUCLEOTIDE SEQUENCE [LARGE SCALE GENOMIC DNA]</scope>
    <source>
        <strain evidence="2 3">S4</strain>
    </source>
</reference>
<keyword evidence="1" id="KW-0812">Transmembrane</keyword>
<accession>A0A1Y1WV26</accession>
<gene>
    <name evidence="2" type="ORF">BCR32DRAFT_295925</name>
</gene>
<keyword evidence="3" id="KW-1185">Reference proteome</keyword>
<organism evidence="2 3">
    <name type="scientific">Anaeromyces robustus</name>
    <dbReference type="NCBI Taxonomy" id="1754192"/>
    <lineage>
        <taxon>Eukaryota</taxon>
        <taxon>Fungi</taxon>
        <taxon>Fungi incertae sedis</taxon>
        <taxon>Chytridiomycota</taxon>
        <taxon>Chytridiomycota incertae sedis</taxon>
        <taxon>Neocallimastigomycetes</taxon>
        <taxon>Neocallimastigales</taxon>
        <taxon>Neocallimastigaceae</taxon>
        <taxon>Anaeromyces</taxon>
    </lineage>
</organism>
<reference evidence="2 3" key="2">
    <citation type="submission" date="2016-08" db="EMBL/GenBank/DDBJ databases">
        <title>Pervasive Adenine N6-methylation of Active Genes in Fungi.</title>
        <authorList>
            <consortium name="DOE Joint Genome Institute"/>
            <person name="Mondo S.J."/>
            <person name="Dannebaum R.O."/>
            <person name="Kuo R.C."/>
            <person name="Labutti K."/>
            <person name="Haridas S."/>
            <person name="Kuo A."/>
            <person name="Salamov A."/>
            <person name="Ahrendt S.R."/>
            <person name="Lipzen A."/>
            <person name="Sullivan W."/>
            <person name="Andreopoulos W.B."/>
            <person name="Clum A."/>
            <person name="Lindquist E."/>
            <person name="Daum C."/>
            <person name="Ramamoorthy G.K."/>
            <person name="Gryganskyi A."/>
            <person name="Culley D."/>
            <person name="Magnuson J.K."/>
            <person name="James T.Y."/>
            <person name="O'Malley M.A."/>
            <person name="Stajich J.E."/>
            <person name="Spatafora J.W."/>
            <person name="Visel A."/>
            <person name="Grigoriev I.V."/>
        </authorList>
    </citation>
    <scope>NUCLEOTIDE SEQUENCE [LARGE SCALE GENOMIC DNA]</scope>
    <source>
        <strain evidence="2 3">S4</strain>
    </source>
</reference>
<name>A0A1Y1WV26_9FUNG</name>
<feature type="transmembrane region" description="Helical" evidence="1">
    <location>
        <begin position="81"/>
        <end position="106"/>
    </location>
</feature>
<keyword evidence="1" id="KW-1133">Transmembrane helix</keyword>
<dbReference type="Proteomes" id="UP000193944">
    <property type="component" value="Unassembled WGS sequence"/>
</dbReference>
<evidence type="ECO:0000313" key="2">
    <source>
        <dbReference type="EMBL" id="ORX76974.1"/>
    </source>
</evidence>
<evidence type="ECO:0000256" key="1">
    <source>
        <dbReference type="SAM" id="Phobius"/>
    </source>
</evidence>
<feature type="transmembrane region" description="Helical" evidence="1">
    <location>
        <begin position="35"/>
        <end position="54"/>
    </location>
</feature>
<keyword evidence="1" id="KW-0472">Membrane</keyword>